<dbReference type="InterPro" id="IPR018108">
    <property type="entry name" value="MCP_transmembrane"/>
</dbReference>
<evidence type="ECO:0000256" key="5">
    <source>
        <dbReference type="ARBA" id="ARBA00022989"/>
    </source>
</evidence>
<dbReference type="GeneID" id="103077971"/>
<dbReference type="Proteomes" id="UP000265300">
    <property type="component" value="Unplaced"/>
</dbReference>
<gene>
    <name evidence="11" type="primary">SLC25A18</name>
</gene>
<dbReference type="PANTHER" id="PTHR45678">
    <property type="entry name" value="MITOCHONDRIAL 2-OXODICARBOXYLATE CARRIER 1-RELATED"/>
    <property type="match status" value="1"/>
</dbReference>
<evidence type="ECO:0000256" key="8">
    <source>
        <dbReference type="PROSITE-ProRule" id="PRU00282"/>
    </source>
</evidence>
<dbReference type="GO" id="GO:0043490">
    <property type="term" value="P:malate-aspartate shuttle"/>
    <property type="evidence" value="ECO:0007669"/>
    <property type="project" value="TreeGrafter"/>
</dbReference>
<feature type="repeat" description="Solcar" evidence="8">
    <location>
        <begin position="109"/>
        <end position="194"/>
    </location>
</feature>
<dbReference type="RefSeq" id="XP_007469586.1">
    <property type="nucleotide sequence ID" value="XM_007469524.1"/>
</dbReference>
<dbReference type="PANTHER" id="PTHR45678:SF11">
    <property type="entry name" value="MITOCHONDRIAL GLUTAMATE CARRIER 2"/>
    <property type="match status" value="1"/>
</dbReference>
<organism evidence="10 11">
    <name type="scientific">Lipotes vexillifer</name>
    <name type="common">Yangtze river dolphin</name>
    <dbReference type="NCBI Taxonomy" id="118797"/>
    <lineage>
        <taxon>Eukaryota</taxon>
        <taxon>Metazoa</taxon>
        <taxon>Chordata</taxon>
        <taxon>Craniata</taxon>
        <taxon>Vertebrata</taxon>
        <taxon>Euteleostomi</taxon>
        <taxon>Mammalia</taxon>
        <taxon>Eutheria</taxon>
        <taxon>Laurasiatheria</taxon>
        <taxon>Artiodactyla</taxon>
        <taxon>Whippomorpha</taxon>
        <taxon>Cetacea</taxon>
        <taxon>Odontoceti</taxon>
        <taxon>Lipotidae</taxon>
        <taxon>Lipotes</taxon>
    </lineage>
</organism>
<dbReference type="STRING" id="118797.A0A340Y7F2"/>
<keyword evidence="10" id="KW-1185">Reference proteome</keyword>
<dbReference type="InterPro" id="IPR023395">
    <property type="entry name" value="MCP_dom_sf"/>
</dbReference>
<dbReference type="GO" id="GO:0005743">
    <property type="term" value="C:mitochondrial inner membrane"/>
    <property type="evidence" value="ECO:0007669"/>
    <property type="project" value="UniProtKB-SubCell"/>
</dbReference>
<accession>A0A340Y7F2</accession>
<keyword evidence="9" id="KW-0813">Transport</keyword>
<comment type="similarity">
    <text evidence="2 9">Belongs to the mitochondrial carrier (TC 2.A.29) family.</text>
</comment>
<feature type="repeat" description="Solcar" evidence="8">
    <location>
        <begin position="202"/>
        <end position="269"/>
    </location>
</feature>
<evidence type="ECO:0000256" key="2">
    <source>
        <dbReference type="ARBA" id="ARBA00006375"/>
    </source>
</evidence>
<keyword evidence="5" id="KW-1133">Transmembrane helix</keyword>
<evidence type="ECO:0000256" key="3">
    <source>
        <dbReference type="ARBA" id="ARBA00022692"/>
    </source>
</evidence>
<dbReference type="GO" id="GO:0015183">
    <property type="term" value="F:L-aspartate transmembrane transporter activity"/>
    <property type="evidence" value="ECO:0007669"/>
    <property type="project" value="TreeGrafter"/>
</dbReference>
<dbReference type="Gene3D" id="1.50.40.10">
    <property type="entry name" value="Mitochondrial carrier domain"/>
    <property type="match status" value="1"/>
</dbReference>
<dbReference type="KEGG" id="lve:103077971"/>
<sequence length="269" mass="28937">MGLGALLKTEHLDGMPAADCGWSPGLGLYLGVRPSFPCCQRSDPVPAASLSRLRPARPAHLPLRPGSSPSALTSDLRHLLSTQRPGRRLPRWMLFLDTRSPCPHALWGLSVTATLINGDVPGLLRVTRVFPVDLAEARLQNQRGQEIYKGIGLPGKTARGEGFLGVNQGAAVNLTAVTPEKAIKLAASDFWQQLLEEDGVQHNLKLEMLAGCGAGLCQAVVTCPLEMLKIQLQRAGRLGARPRPSSAKELLRTQDLVGLYWGLAAALLR</sequence>
<evidence type="ECO:0000256" key="1">
    <source>
        <dbReference type="ARBA" id="ARBA00004448"/>
    </source>
</evidence>
<dbReference type="CTD" id="83733"/>
<dbReference type="InParanoid" id="A0A340Y7F2"/>
<comment type="subcellular location">
    <subcellularLocation>
        <location evidence="1">Mitochondrion inner membrane</location>
        <topology evidence="1">Multi-pass membrane protein</topology>
    </subcellularLocation>
</comment>
<evidence type="ECO:0000256" key="7">
    <source>
        <dbReference type="ARBA" id="ARBA00023136"/>
    </source>
</evidence>
<dbReference type="AlphaFoldDB" id="A0A340Y7F2"/>
<protein>
    <submittedName>
        <fullName evidence="11">Mitochondrial glutamate carrier 2</fullName>
    </submittedName>
</protein>
<name>A0A340Y7F2_LIPVE</name>
<dbReference type="OrthoDB" id="2382881at2759"/>
<evidence type="ECO:0000256" key="9">
    <source>
        <dbReference type="RuleBase" id="RU000488"/>
    </source>
</evidence>
<evidence type="ECO:0000256" key="6">
    <source>
        <dbReference type="ARBA" id="ARBA00023128"/>
    </source>
</evidence>
<proteinExistence type="inferred from homology"/>
<keyword evidence="3 8" id="KW-0812">Transmembrane</keyword>
<dbReference type="Pfam" id="PF00153">
    <property type="entry name" value="Mito_carr"/>
    <property type="match status" value="2"/>
</dbReference>
<dbReference type="GO" id="GO:0005313">
    <property type="term" value="F:L-glutamate transmembrane transporter activity"/>
    <property type="evidence" value="ECO:0007669"/>
    <property type="project" value="TreeGrafter"/>
</dbReference>
<keyword evidence="6" id="KW-0496">Mitochondrion</keyword>
<evidence type="ECO:0000256" key="4">
    <source>
        <dbReference type="ARBA" id="ARBA00022792"/>
    </source>
</evidence>
<keyword evidence="7 8" id="KW-0472">Membrane</keyword>
<dbReference type="PROSITE" id="PS50920">
    <property type="entry name" value="SOLCAR"/>
    <property type="match status" value="2"/>
</dbReference>
<evidence type="ECO:0000313" key="11">
    <source>
        <dbReference type="RefSeq" id="XP_007469586.1"/>
    </source>
</evidence>
<keyword evidence="4" id="KW-0999">Mitochondrion inner membrane</keyword>
<reference evidence="11" key="1">
    <citation type="submission" date="2025-08" db="UniProtKB">
        <authorList>
            <consortium name="RefSeq"/>
        </authorList>
    </citation>
    <scope>IDENTIFICATION</scope>
</reference>
<dbReference type="SUPFAM" id="SSF103506">
    <property type="entry name" value="Mitochondrial carrier"/>
    <property type="match status" value="1"/>
</dbReference>
<evidence type="ECO:0000313" key="10">
    <source>
        <dbReference type="Proteomes" id="UP000265300"/>
    </source>
</evidence>
<dbReference type="InterPro" id="IPR051028">
    <property type="entry name" value="Mito_Solute_Carrier"/>
</dbReference>